<accession>A0A6F9EGG9</accession>
<dbReference type="Proteomes" id="UP000502196">
    <property type="component" value="Chromosome"/>
</dbReference>
<reference evidence="1 2" key="1">
    <citation type="submission" date="2020-04" db="EMBL/GenBank/DDBJ databases">
        <authorList>
            <person name="Hogendoorn C."/>
        </authorList>
    </citation>
    <scope>NUCLEOTIDE SEQUENCE [LARGE SCALE GENOMIC DNA]</scope>
    <source>
        <strain evidence="1">COOX1</strain>
    </source>
</reference>
<dbReference type="EMBL" id="LR792683">
    <property type="protein sequence ID" value="CAB3395515.1"/>
    <property type="molecule type" value="Genomic_DNA"/>
</dbReference>
<evidence type="ECO:0000313" key="2">
    <source>
        <dbReference type="Proteomes" id="UP000502196"/>
    </source>
</evidence>
<evidence type="ECO:0000313" key="1">
    <source>
        <dbReference type="EMBL" id="CAB3395515.1"/>
    </source>
</evidence>
<organism evidence="1 2">
    <name type="scientific">Kyrpidia spormannii</name>
    <dbReference type="NCBI Taxonomy" id="2055160"/>
    <lineage>
        <taxon>Bacteria</taxon>
        <taxon>Bacillati</taxon>
        <taxon>Bacillota</taxon>
        <taxon>Bacilli</taxon>
        <taxon>Bacillales</taxon>
        <taxon>Alicyclobacillaceae</taxon>
        <taxon>Kyrpidia</taxon>
    </lineage>
</organism>
<sequence>METIENGVIRCCSQMVRSVPMRNGNPFLSPPVWLVGSLVRSVPMRNGNRRDQKIAVVVHRVRSVPMRNGNVQVGVGIQVLDVRFVACL</sequence>
<dbReference type="AlphaFoldDB" id="A0A6F9EGG9"/>
<name>A0A6F9EGG9_9BACL</name>
<protein>
    <submittedName>
        <fullName evidence="1">Uncharacterized protein</fullName>
    </submittedName>
</protein>
<proteinExistence type="predicted"/>
<gene>
    <name evidence="1" type="ORF">COOX1_2951</name>
</gene>